<feature type="compositionally biased region" description="Pro residues" evidence="1">
    <location>
        <begin position="16"/>
        <end position="26"/>
    </location>
</feature>
<keyword evidence="2" id="KW-0812">Transmembrane</keyword>
<evidence type="ECO:0000313" key="3">
    <source>
        <dbReference type="EMBL" id="OYO16261.1"/>
    </source>
</evidence>
<keyword evidence="4" id="KW-1185">Reference proteome</keyword>
<evidence type="ECO:0000256" key="2">
    <source>
        <dbReference type="SAM" id="Phobius"/>
    </source>
</evidence>
<sequence>MPVPVGRDLDPELGPRPDPSPRPGWYPDPRELDDPDPEPAYRWWDGRAWTAWLADTPYAPSPRGPAPSVLPRAELRRPRSARWLLAVLVLTSLLLGLTALSIYGRSLPQAVPEAPTPSSLGTPQRTAAAWGFRDRTVILGERLEMTLAEVASPDLSVQQVSGLYQHCWVASTQQRSDEKQSAQQVLGYLDPTLVVPGDSAATARRTYEQMRVKLTASVPLEWSPPRIEPWPGLPGATRVTAEVRYQSPDPELVPEEVTMLVLPWQNGRASGMGVWLTLVPTNAPAEVRDSLTASQATIRLVG</sequence>
<accession>A0A255GL13</accession>
<keyword evidence="2" id="KW-0472">Membrane</keyword>
<comment type="caution">
    <text evidence="3">The sequence shown here is derived from an EMBL/GenBank/DDBJ whole genome shotgun (WGS) entry which is preliminary data.</text>
</comment>
<evidence type="ECO:0008006" key="5">
    <source>
        <dbReference type="Google" id="ProtNLM"/>
    </source>
</evidence>
<dbReference type="OrthoDB" id="3733809at2"/>
<evidence type="ECO:0000313" key="4">
    <source>
        <dbReference type="Proteomes" id="UP000215896"/>
    </source>
</evidence>
<reference evidence="3 4" key="1">
    <citation type="submission" date="2017-07" db="EMBL/GenBank/DDBJ databases">
        <title>Draft whole genome sequences of clinical Proprionibacteriaceae strains.</title>
        <authorList>
            <person name="Bernier A.-M."/>
            <person name="Bernard K."/>
            <person name="Domingo M.-C."/>
        </authorList>
    </citation>
    <scope>NUCLEOTIDE SEQUENCE [LARGE SCALE GENOMIC DNA]</scope>
    <source>
        <strain evidence="3 4">NML 030167</strain>
    </source>
</reference>
<proteinExistence type="predicted"/>
<gene>
    <name evidence="3" type="ORF">CGZ94_04765</name>
</gene>
<evidence type="ECO:0000256" key="1">
    <source>
        <dbReference type="SAM" id="MobiDB-lite"/>
    </source>
</evidence>
<keyword evidence="2" id="KW-1133">Transmembrane helix</keyword>
<dbReference type="RefSeq" id="WP_094404929.1">
    <property type="nucleotide sequence ID" value="NZ_NMVO01000004.1"/>
</dbReference>
<dbReference type="EMBL" id="NMVO01000004">
    <property type="protein sequence ID" value="OYO16261.1"/>
    <property type="molecule type" value="Genomic_DNA"/>
</dbReference>
<feature type="transmembrane region" description="Helical" evidence="2">
    <location>
        <begin position="83"/>
        <end position="103"/>
    </location>
</feature>
<feature type="region of interest" description="Disordered" evidence="1">
    <location>
        <begin position="1"/>
        <end position="39"/>
    </location>
</feature>
<dbReference type="Proteomes" id="UP000215896">
    <property type="component" value="Unassembled WGS sequence"/>
</dbReference>
<protein>
    <recommendedName>
        <fullName evidence="5">DUF2510 domain-containing protein</fullName>
    </recommendedName>
</protein>
<organism evidence="3 4">
    <name type="scientific">Enemella evansiae</name>
    <dbReference type="NCBI Taxonomy" id="2016499"/>
    <lineage>
        <taxon>Bacteria</taxon>
        <taxon>Bacillati</taxon>
        <taxon>Actinomycetota</taxon>
        <taxon>Actinomycetes</taxon>
        <taxon>Propionibacteriales</taxon>
        <taxon>Propionibacteriaceae</taxon>
        <taxon>Enemella</taxon>
    </lineage>
</organism>
<name>A0A255GL13_9ACTN</name>
<dbReference type="AlphaFoldDB" id="A0A255GL13"/>